<accession>A0A938ZCZ2</accession>
<dbReference type="Proteomes" id="UP000737612">
    <property type="component" value="Unassembled WGS sequence"/>
</dbReference>
<organism evidence="1 2">
    <name type="scientific">Fusicatenibacter saccharivorans</name>
    <dbReference type="NCBI Taxonomy" id="1150298"/>
    <lineage>
        <taxon>Bacteria</taxon>
        <taxon>Bacillati</taxon>
        <taxon>Bacillota</taxon>
        <taxon>Clostridia</taxon>
        <taxon>Lachnospirales</taxon>
        <taxon>Lachnospiraceae</taxon>
        <taxon>Fusicatenibacter</taxon>
    </lineage>
</organism>
<comment type="caution">
    <text evidence="1">The sequence shown here is derived from an EMBL/GenBank/DDBJ whole genome shotgun (WGS) entry which is preliminary data.</text>
</comment>
<gene>
    <name evidence="1" type="ORF">JTJ23_05055</name>
</gene>
<dbReference type="EMBL" id="JAFHBD010000015">
    <property type="protein sequence ID" value="MBN2952963.1"/>
    <property type="molecule type" value="Genomic_DNA"/>
</dbReference>
<evidence type="ECO:0000313" key="2">
    <source>
        <dbReference type="Proteomes" id="UP000737612"/>
    </source>
</evidence>
<protein>
    <submittedName>
        <fullName evidence="1">Uncharacterized protein</fullName>
    </submittedName>
</protein>
<name>A0A938ZCZ2_9FIRM</name>
<evidence type="ECO:0000313" key="1">
    <source>
        <dbReference type="EMBL" id="MBN2952963.1"/>
    </source>
</evidence>
<sequence>MPGSIHTEVILKFYEEIPRIDFTMHLGKTISMNEENIFLPLSLNFEDSSLYLRKGKEVFRPGIDQLPGTCMEYYMSDDGIAYTSPEGGALIATRDTPLVYMGEMKHHPIVLCDPKEENNQRPIYSWVMNNKWETNFKMDLSGFGEYLYSLWLSNETDPEKAMDELKEKTFDPYVMIIE</sequence>
<reference evidence="1" key="1">
    <citation type="submission" date="2021-02" db="EMBL/GenBank/DDBJ databases">
        <title>Metagenome-assembled genomes from human diarrheal sample B26.</title>
        <authorList>
            <person name="Ateba T.P."/>
            <person name="Alayande K.A."/>
            <person name="Mwanza M."/>
        </authorList>
    </citation>
    <scope>NUCLEOTIDE SEQUENCE</scope>
    <source>
        <strain evidence="1">06WH</strain>
    </source>
</reference>
<proteinExistence type="predicted"/>
<dbReference type="AlphaFoldDB" id="A0A938ZCZ2"/>